<dbReference type="EMBL" id="LVJZ01000003">
    <property type="protein sequence ID" value="ODB95648.1"/>
    <property type="molecule type" value="Genomic_DNA"/>
</dbReference>
<evidence type="ECO:0000256" key="2">
    <source>
        <dbReference type="ARBA" id="ARBA00022840"/>
    </source>
</evidence>
<gene>
    <name evidence="4" type="ORF">A3196_02100</name>
</gene>
<dbReference type="InterPro" id="IPR002575">
    <property type="entry name" value="Aminoglycoside_PTrfase"/>
</dbReference>
<dbReference type="Gene3D" id="3.90.1200.10">
    <property type="match status" value="1"/>
</dbReference>
<evidence type="ECO:0000313" key="5">
    <source>
        <dbReference type="Proteomes" id="UP000094849"/>
    </source>
</evidence>
<dbReference type="STRING" id="1818881.A3196_02100"/>
<dbReference type="Gene3D" id="3.30.200.20">
    <property type="entry name" value="Phosphorylase Kinase, domain 1"/>
    <property type="match status" value="1"/>
</dbReference>
<comment type="caution">
    <text evidence="4">The sequence shown here is derived from an EMBL/GenBank/DDBJ whole genome shotgun (WGS) entry which is preliminary data.</text>
</comment>
<keyword evidence="5" id="KW-1185">Reference proteome</keyword>
<dbReference type="SUPFAM" id="SSF56112">
    <property type="entry name" value="Protein kinase-like (PK-like)"/>
    <property type="match status" value="1"/>
</dbReference>
<dbReference type="InterPro" id="IPR011009">
    <property type="entry name" value="Kinase-like_dom_sf"/>
</dbReference>
<keyword evidence="2" id="KW-0067">ATP-binding</keyword>
<evidence type="ECO:0000259" key="3">
    <source>
        <dbReference type="Pfam" id="PF01636"/>
    </source>
</evidence>
<accession>A0A1E2ULN3</accession>
<dbReference type="Pfam" id="PF01636">
    <property type="entry name" value="APH"/>
    <property type="match status" value="1"/>
</dbReference>
<dbReference type="PANTHER" id="PTHR33540:SF1">
    <property type="entry name" value="N-ACETYLMURAMATE_N-ACETYLGLUCOSAMINE KINASE"/>
    <property type="match status" value="1"/>
</dbReference>
<evidence type="ECO:0000313" key="4">
    <source>
        <dbReference type="EMBL" id="ODB95648.1"/>
    </source>
</evidence>
<dbReference type="GO" id="GO:0005524">
    <property type="term" value="F:ATP binding"/>
    <property type="evidence" value="ECO:0007669"/>
    <property type="project" value="UniProtKB-KW"/>
</dbReference>
<dbReference type="OrthoDB" id="9809275at2"/>
<name>A0A1E2ULN3_9GAMM</name>
<feature type="domain" description="Aminoglycoside phosphotransferase" evidence="3">
    <location>
        <begin position="23"/>
        <end position="242"/>
    </location>
</feature>
<reference evidence="4 5" key="1">
    <citation type="submission" date="2016-03" db="EMBL/GenBank/DDBJ databases">
        <title>Chemosynthetic sulphur-oxidizing symbionts of marine invertebrate animals are capable of nitrogen fixation.</title>
        <authorList>
            <person name="Petersen J.M."/>
            <person name="Kemper A."/>
            <person name="Gruber-Vodicka H."/>
            <person name="Cardini U."/>
            <person name="Geest Mvander."/>
            <person name="Kleiner M."/>
            <person name="Bulgheresi S."/>
            <person name="Fussmann M."/>
            <person name="Herbold C."/>
            <person name="Seah B.K.B."/>
            <person name="Antony C.Paul."/>
            <person name="Liu D."/>
            <person name="Belitz A."/>
            <person name="Weber M."/>
        </authorList>
    </citation>
    <scope>NUCLEOTIDE SEQUENCE [LARGE SCALE GENOMIC DNA]</scope>
    <source>
        <strain evidence="4">G_D</strain>
    </source>
</reference>
<evidence type="ECO:0000256" key="1">
    <source>
        <dbReference type="ARBA" id="ARBA00022741"/>
    </source>
</evidence>
<dbReference type="PANTHER" id="PTHR33540">
    <property type="entry name" value="TRNA THREONYLCARBAMOYLADENOSINE BIOSYNTHESIS PROTEIN TSAE"/>
    <property type="match status" value="1"/>
</dbReference>
<organism evidence="4 5">
    <name type="scientific">Candidatus Thiodiazotropha endoloripes</name>
    <dbReference type="NCBI Taxonomy" id="1818881"/>
    <lineage>
        <taxon>Bacteria</taxon>
        <taxon>Pseudomonadati</taxon>
        <taxon>Pseudomonadota</taxon>
        <taxon>Gammaproteobacteria</taxon>
        <taxon>Chromatiales</taxon>
        <taxon>Sedimenticolaceae</taxon>
        <taxon>Candidatus Thiodiazotropha</taxon>
    </lineage>
</organism>
<sequence>MPQRIAQLKDWLNTLPEISDYSFEPASGDASFRRYFRIGVGDGSYIAMDAPTDKEDTKPFIQVANAFERIGLNVPHIHAMNLEQGFLLLEDLGDVLYLDRLNPQTVDRLYGDALAALVTLQACGPSHGLPRYDRSLLINEMELFRDWLLEAHLNLQLSQEERQLLDELFQLLAENALQQPQVCVHRDYHSRNLMVVDSHNPGVIDFQDAVIGPVTYDLVSLLKDCYIEWPADQVEAWAMGYFESACKSGVLTEQDESSFLGWFDLMGVQRHLKASGIFARLNRRDGKPGYLQDIPRTLGYILGVADRYPATQDLGEFLRNRVMPGL</sequence>
<keyword evidence="4" id="KW-0808">Transferase</keyword>
<proteinExistence type="predicted"/>
<dbReference type="RefSeq" id="WP_069003631.1">
    <property type="nucleotide sequence ID" value="NZ_LVJW01000006.1"/>
</dbReference>
<protein>
    <submittedName>
        <fullName evidence="4">Aminoglycoside phosphotransferase</fullName>
    </submittedName>
</protein>
<dbReference type="Proteomes" id="UP000094849">
    <property type="component" value="Unassembled WGS sequence"/>
</dbReference>
<keyword evidence="1" id="KW-0547">Nucleotide-binding</keyword>
<dbReference type="AlphaFoldDB" id="A0A1E2ULN3"/>
<dbReference type="GO" id="GO:0016740">
    <property type="term" value="F:transferase activity"/>
    <property type="evidence" value="ECO:0007669"/>
    <property type="project" value="UniProtKB-KW"/>
</dbReference>